<dbReference type="InterPro" id="IPR047057">
    <property type="entry name" value="MerR_fam"/>
</dbReference>
<dbReference type="GO" id="GO:0003677">
    <property type="term" value="F:DNA binding"/>
    <property type="evidence" value="ECO:0007669"/>
    <property type="project" value="UniProtKB-KW"/>
</dbReference>
<proteinExistence type="predicted"/>
<dbReference type="PANTHER" id="PTHR30204:SF69">
    <property type="entry name" value="MERR-FAMILY TRANSCRIPTIONAL REGULATOR"/>
    <property type="match status" value="1"/>
</dbReference>
<dbReference type="Proteomes" id="UP001519345">
    <property type="component" value="Unassembled WGS sequence"/>
</dbReference>
<dbReference type="RefSeq" id="WP_209461593.1">
    <property type="nucleotide sequence ID" value="NZ_CP110224.1"/>
</dbReference>
<keyword evidence="1" id="KW-0678">Repressor</keyword>
<sequence>MYYKPIDIAKSLNITTSALRHYEAWGIVPIPERALNGYRLYTEKHVAYFRCIRAMYPGFDMGITKKIMKHIQRGEVDEAFWIVNKEQADLQQEKVLTDQTLTLLQNPNLIDINEKQTKKEMTIGGVAKLADVPPSAIRHWEKEGLITPTRNPENGYRTFNRVHLRQILVIRALRNLIHYLENIKPVVKAIEHQSIQQAKKVTEDALVGINIRNRSQFHGVHELYQLCKVIGLI</sequence>
<feature type="domain" description="HTH merR-type" evidence="5">
    <location>
        <begin position="2"/>
        <end position="55"/>
    </location>
</feature>
<feature type="domain" description="HTH merR-type" evidence="5">
    <location>
        <begin position="120"/>
        <end position="189"/>
    </location>
</feature>
<dbReference type="InterPro" id="IPR000551">
    <property type="entry name" value="MerR-type_HTH_dom"/>
</dbReference>
<evidence type="ECO:0000256" key="3">
    <source>
        <dbReference type="ARBA" id="ARBA00023125"/>
    </source>
</evidence>
<dbReference type="Gene3D" id="1.10.1660.10">
    <property type="match status" value="2"/>
</dbReference>
<name>A0ABS4IBP5_9BACI</name>
<protein>
    <submittedName>
        <fullName evidence="6">DNA-binding transcriptional MerR regulator</fullName>
    </submittedName>
</protein>
<dbReference type="EMBL" id="JAGGKX010000002">
    <property type="protein sequence ID" value="MBP1968352.1"/>
    <property type="molecule type" value="Genomic_DNA"/>
</dbReference>
<dbReference type="PANTHER" id="PTHR30204">
    <property type="entry name" value="REDOX-CYCLING DRUG-SENSING TRANSCRIPTIONAL ACTIVATOR SOXR"/>
    <property type="match status" value="1"/>
</dbReference>
<gene>
    <name evidence="6" type="ORF">J2Z83_000444</name>
</gene>
<evidence type="ECO:0000313" key="7">
    <source>
        <dbReference type="Proteomes" id="UP001519345"/>
    </source>
</evidence>
<keyword evidence="3 6" id="KW-0238">DNA-binding</keyword>
<organism evidence="6 7">
    <name type="scientific">Virgibacillus natechei</name>
    <dbReference type="NCBI Taxonomy" id="1216297"/>
    <lineage>
        <taxon>Bacteria</taxon>
        <taxon>Bacillati</taxon>
        <taxon>Bacillota</taxon>
        <taxon>Bacilli</taxon>
        <taxon>Bacillales</taxon>
        <taxon>Bacillaceae</taxon>
        <taxon>Virgibacillus</taxon>
    </lineage>
</organism>
<dbReference type="InterPro" id="IPR009061">
    <property type="entry name" value="DNA-bd_dom_put_sf"/>
</dbReference>
<evidence type="ECO:0000256" key="2">
    <source>
        <dbReference type="ARBA" id="ARBA00023015"/>
    </source>
</evidence>
<evidence type="ECO:0000259" key="5">
    <source>
        <dbReference type="PROSITE" id="PS50937"/>
    </source>
</evidence>
<keyword evidence="2" id="KW-0805">Transcription regulation</keyword>
<dbReference type="Pfam" id="PF13411">
    <property type="entry name" value="MerR_1"/>
    <property type="match status" value="2"/>
</dbReference>
<accession>A0ABS4IBP5</accession>
<evidence type="ECO:0000256" key="4">
    <source>
        <dbReference type="ARBA" id="ARBA00023163"/>
    </source>
</evidence>
<dbReference type="SMART" id="SM00422">
    <property type="entry name" value="HTH_MERR"/>
    <property type="match status" value="2"/>
</dbReference>
<dbReference type="PROSITE" id="PS50937">
    <property type="entry name" value="HTH_MERR_2"/>
    <property type="match status" value="2"/>
</dbReference>
<dbReference type="SUPFAM" id="SSF46955">
    <property type="entry name" value="Putative DNA-binding domain"/>
    <property type="match status" value="2"/>
</dbReference>
<comment type="caution">
    <text evidence="6">The sequence shown here is derived from an EMBL/GenBank/DDBJ whole genome shotgun (WGS) entry which is preliminary data.</text>
</comment>
<reference evidence="6 7" key="1">
    <citation type="submission" date="2021-03" db="EMBL/GenBank/DDBJ databases">
        <title>Genomic Encyclopedia of Type Strains, Phase IV (KMG-IV): sequencing the most valuable type-strain genomes for metagenomic binning, comparative biology and taxonomic classification.</title>
        <authorList>
            <person name="Goeker M."/>
        </authorList>
    </citation>
    <scope>NUCLEOTIDE SEQUENCE [LARGE SCALE GENOMIC DNA]</scope>
    <source>
        <strain evidence="6 7">DSM 25609</strain>
    </source>
</reference>
<keyword evidence="4" id="KW-0804">Transcription</keyword>
<evidence type="ECO:0000313" key="6">
    <source>
        <dbReference type="EMBL" id="MBP1968352.1"/>
    </source>
</evidence>
<keyword evidence="7" id="KW-1185">Reference proteome</keyword>
<evidence type="ECO:0000256" key="1">
    <source>
        <dbReference type="ARBA" id="ARBA00022491"/>
    </source>
</evidence>